<feature type="coiled-coil region" evidence="1">
    <location>
        <begin position="583"/>
        <end position="610"/>
    </location>
</feature>
<feature type="region of interest" description="Disordered" evidence="2">
    <location>
        <begin position="347"/>
        <end position="403"/>
    </location>
</feature>
<evidence type="ECO:0000313" key="6">
    <source>
        <dbReference type="Proteomes" id="UP000235786"/>
    </source>
</evidence>
<evidence type="ECO:0000256" key="3">
    <source>
        <dbReference type="SAM" id="Phobius"/>
    </source>
</evidence>
<dbReference type="STRING" id="1149755.A0A2J6RZK2"/>
<feature type="compositionally biased region" description="Polar residues" evidence="2">
    <location>
        <begin position="347"/>
        <end position="370"/>
    </location>
</feature>
<feature type="compositionally biased region" description="Polar residues" evidence="2">
    <location>
        <begin position="690"/>
        <end position="701"/>
    </location>
</feature>
<gene>
    <name evidence="5" type="ORF">L207DRAFT_563006</name>
</gene>
<keyword evidence="3" id="KW-0472">Membrane</keyword>
<feature type="compositionally biased region" description="Low complexity" evidence="2">
    <location>
        <begin position="667"/>
        <end position="676"/>
    </location>
</feature>
<feature type="compositionally biased region" description="Low complexity" evidence="2">
    <location>
        <begin position="371"/>
        <end position="392"/>
    </location>
</feature>
<reference evidence="5 6" key="1">
    <citation type="submission" date="2016-04" db="EMBL/GenBank/DDBJ databases">
        <title>A degradative enzymes factory behind the ericoid mycorrhizal symbiosis.</title>
        <authorList>
            <consortium name="DOE Joint Genome Institute"/>
            <person name="Martino E."/>
            <person name="Morin E."/>
            <person name="Grelet G."/>
            <person name="Kuo A."/>
            <person name="Kohler A."/>
            <person name="Daghino S."/>
            <person name="Barry K."/>
            <person name="Choi C."/>
            <person name="Cichocki N."/>
            <person name="Clum A."/>
            <person name="Copeland A."/>
            <person name="Hainaut M."/>
            <person name="Haridas S."/>
            <person name="Labutti K."/>
            <person name="Lindquist E."/>
            <person name="Lipzen A."/>
            <person name="Khouja H.-R."/>
            <person name="Murat C."/>
            <person name="Ohm R."/>
            <person name="Olson A."/>
            <person name="Spatafora J."/>
            <person name="Veneault-Fourrey C."/>
            <person name="Henrissat B."/>
            <person name="Grigoriev I."/>
            <person name="Martin F."/>
            <person name="Perotto S."/>
        </authorList>
    </citation>
    <scope>NUCLEOTIDE SEQUENCE [LARGE SCALE GENOMIC DNA]</scope>
    <source>
        <strain evidence="5 6">F</strain>
    </source>
</reference>
<dbReference type="OrthoDB" id="4074350at2759"/>
<evidence type="ECO:0000256" key="1">
    <source>
        <dbReference type="SAM" id="Coils"/>
    </source>
</evidence>
<feature type="region of interest" description="Disordered" evidence="2">
    <location>
        <begin position="658"/>
        <end position="753"/>
    </location>
</feature>
<accession>A0A2J6RZK2</accession>
<dbReference type="EMBL" id="KZ613941">
    <property type="protein sequence ID" value="PMD43929.1"/>
    <property type="molecule type" value="Genomic_DNA"/>
</dbReference>
<dbReference type="CDD" id="cd12087">
    <property type="entry name" value="TM_EGFR-like"/>
    <property type="match status" value="1"/>
</dbReference>
<feature type="compositionally biased region" description="Basic and acidic residues" evidence="2">
    <location>
        <begin position="743"/>
        <end position="753"/>
    </location>
</feature>
<name>A0A2J6RZK2_HYAVF</name>
<proteinExistence type="predicted"/>
<dbReference type="Proteomes" id="UP000235786">
    <property type="component" value="Unassembled WGS sequence"/>
</dbReference>
<dbReference type="PROSITE" id="PS51767">
    <property type="entry name" value="PEPTIDASE_A1"/>
    <property type="match status" value="1"/>
</dbReference>
<evidence type="ECO:0000256" key="2">
    <source>
        <dbReference type="SAM" id="MobiDB-lite"/>
    </source>
</evidence>
<feature type="domain" description="Peptidase A1" evidence="4">
    <location>
        <begin position="96"/>
        <end position="534"/>
    </location>
</feature>
<evidence type="ECO:0000313" key="5">
    <source>
        <dbReference type="EMBL" id="PMD43929.1"/>
    </source>
</evidence>
<dbReference type="SUPFAM" id="SSF50630">
    <property type="entry name" value="Acid proteases"/>
    <property type="match status" value="1"/>
</dbReference>
<protein>
    <recommendedName>
        <fullName evidence="4">Peptidase A1 domain-containing protein</fullName>
    </recommendedName>
</protein>
<keyword evidence="6" id="KW-1185">Reference proteome</keyword>
<keyword evidence="1" id="KW-0175">Coiled coil</keyword>
<dbReference type="Gene3D" id="2.40.70.10">
    <property type="entry name" value="Acid Proteases"/>
    <property type="match status" value="2"/>
</dbReference>
<feature type="transmembrane region" description="Helical" evidence="3">
    <location>
        <begin position="553"/>
        <end position="580"/>
    </location>
</feature>
<dbReference type="AlphaFoldDB" id="A0A2J6RZK2"/>
<keyword evidence="3" id="KW-0812">Transmembrane</keyword>
<sequence length="753" mass="81335">MHEVPENGGGCWNGRRGGSTVLGGDLGKGEICRSERQRQSFTGGIISHWNRGSSRRELSGECFLFFYAAGTVAVKVSGAIEIPPSQYWNGNDGNWSTFPLNVGSPTQSIYVLPSTAGTATWLVGWMGCNANYSFEPLPDNCEKARGGIFNNFTSTTWQPKNTTSTYGLQVEEYLGLDVDAYFGFDQMFVGYPPSGVRLSNSTIAWFRDESFAVGMFGLNYRPTNFSTPQDSSPTFLNILHEQNMIPSLSYGYTAGASYKGDSGFGSLVLGGYDKLKFVPNDVVFLFDGDQSKDLTVGIIAITASNVHASNSSNLKVRVPLDFELSSATSGASTASSIIAGTIPSSQTTSSAIQGTSPPGQITSSIVQGTVSPTPTTASSSTPSPSTITATGSQSSTDENLLPTPGNFFIDSTTSHIWLPQDALEMFEKAFGLVLDQESGLYLINETQHDTLIAQNSSITFSLTTNIQDSSTAVVNITLPYAAFDLWVTWGYNITSPSRYFPIRLANGTQYTLGRTFLQEAYLSVDNLNQTFTVSQRAWPYGGPSLILPAPYSYLPPAIIAAIVVSICVPLATIAFLIWFFRRRKRLAAQKRKAEEEAEDARKAREKELAIVPDPFATPDGVINELHAEKLETPELFGRLLPFNGQEVDGSHARRHELEAPHGISQAPSSLVEVPPSESEESRKSVDVTETEVSQPTETEGSTEGGPVSSLDPVSPESSGGSSRGLLADEDPISPQSPPPVKLQNDRHLIYGFF</sequence>
<dbReference type="InterPro" id="IPR021109">
    <property type="entry name" value="Peptidase_aspartic_dom_sf"/>
</dbReference>
<evidence type="ECO:0000259" key="4">
    <source>
        <dbReference type="PROSITE" id="PS51767"/>
    </source>
</evidence>
<keyword evidence="3" id="KW-1133">Transmembrane helix</keyword>
<dbReference type="InterPro" id="IPR033121">
    <property type="entry name" value="PEPTIDASE_A1"/>
</dbReference>
<organism evidence="5 6">
    <name type="scientific">Hyaloscypha variabilis (strain UAMH 11265 / GT02V1 / F)</name>
    <name type="common">Meliniomyces variabilis</name>
    <dbReference type="NCBI Taxonomy" id="1149755"/>
    <lineage>
        <taxon>Eukaryota</taxon>
        <taxon>Fungi</taxon>
        <taxon>Dikarya</taxon>
        <taxon>Ascomycota</taxon>
        <taxon>Pezizomycotina</taxon>
        <taxon>Leotiomycetes</taxon>
        <taxon>Helotiales</taxon>
        <taxon>Hyaloscyphaceae</taxon>
        <taxon>Hyaloscypha</taxon>
        <taxon>Hyaloscypha variabilis</taxon>
    </lineage>
</organism>